<accession>A0A6I9QZ66</accession>
<evidence type="ECO:0000256" key="1">
    <source>
        <dbReference type="SAM" id="MobiDB-lite"/>
    </source>
</evidence>
<dbReference type="Proteomes" id="UP000504607">
    <property type="component" value="Chromosome 3"/>
</dbReference>
<dbReference type="OrthoDB" id="10417205at2759"/>
<protein>
    <submittedName>
        <fullName evidence="4">Uncharacterized protein LOC105042318</fullName>
    </submittedName>
</protein>
<sequence>MVSKNTIAFLILLPLMFEVAPSLAQPSDSPDRGVAPDFSYSRGNLEVSAPKPSALGRRTLRGGASLAVNKNQAPSPADACNLQPHALGPCHAGSGVTESPTESPKGMSASSTHSLHTDSFCPDCESGSIDPNTPIQTPP</sequence>
<dbReference type="InParanoid" id="A0A6I9QZ66"/>
<feature type="chain" id="PRO_5027054960" evidence="2">
    <location>
        <begin position="25"/>
        <end position="139"/>
    </location>
</feature>
<evidence type="ECO:0000256" key="2">
    <source>
        <dbReference type="SAM" id="SignalP"/>
    </source>
</evidence>
<dbReference type="KEGG" id="egu:105042318"/>
<name>A0A6I9QZ66_ELAGV</name>
<gene>
    <name evidence="4" type="primary">LOC105042318</name>
</gene>
<dbReference type="RefSeq" id="XP_010917772.1">
    <property type="nucleotide sequence ID" value="XM_010919470.2"/>
</dbReference>
<keyword evidence="2" id="KW-0732">Signal</keyword>
<reference evidence="4" key="1">
    <citation type="submission" date="2025-08" db="UniProtKB">
        <authorList>
            <consortium name="RefSeq"/>
        </authorList>
    </citation>
    <scope>IDENTIFICATION</scope>
</reference>
<dbReference type="AlphaFoldDB" id="A0A6I9QZ66"/>
<feature type="compositionally biased region" description="Polar residues" evidence="1">
    <location>
        <begin position="129"/>
        <end position="139"/>
    </location>
</feature>
<evidence type="ECO:0000313" key="4">
    <source>
        <dbReference type="RefSeq" id="XP_010917772.1"/>
    </source>
</evidence>
<proteinExistence type="predicted"/>
<evidence type="ECO:0000313" key="3">
    <source>
        <dbReference type="Proteomes" id="UP000504607"/>
    </source>
</evidence>
<dbReference type="GeneID" id="105042318"/>
<feature type="signal peptide" evidence="2">
    <location>
        <begin position="1"/>
        <end position="24"/>
    </location>
</feature>
<feature type="compositionally biased region" description="Polar residues" evidence="1">
    <location>
        <begin position="96"/>
        <end position="114"/>
    </location>
</feature>
<organism evidence="3 4">
    <name type="scientific">Elaeis guineensis var. tenera</name>
    <name type="common">Oil palm</name>
    <dbReference type="NCBI Taxonomy" id="51953"/>
    <lineage>
        <taxon>Eukaryota</taxon>
        <taxon>Viridiplantae</taxon>
        <taxon>Streptophyta</taxon>
        <taxon>Embryophyta</taxon>
        <taxon>Tracheophyta</taxon>
        <taxon>Spermatophyta</taxon>
        <taxon>Magnoliopsida</taxon>
        <taxon>Liliopsida</taxon>
        <taxon>Arecaceae</taxon>
        <taxon>Arecoideae</taxon>
        <taxon>Cocoseae</taxon>
        <taxon>Elaeidinae</taxon>
        <taxon>Elaeis</taxon>
    </lineage>
</organism>
<keyword evidence="3" id="KW-1185">Reference proteome</keyword>
<feature type="region of interest" description="Disordered" evidence="1">
    <location>
        <begin position="23"/>
        <end position="139"/>
    </location>
</feature>